<dbReference type="EC" id="2.1.1.177" evidence="5"/>
<keyword evidence="2 5" id="KW-0808">Transferase</keyword>
<accession>E8U4X5</accession>
<comment type="caution">
    <text evidence="5">Lacks conserved residue(s) required for the propagation of feature annotation.</text>
</comment>
<comment type="subcellular location">
    <subcellularLocation>
        <location evidence="5">Cytoplasm</location>
    </subcellularLocation>
</comment>
<dbReference type="Proteomes" id="UP000008635">
    <property type="component" value="Chromosome"/>
</dbReference>
<dbReference type="HOGENOM" id="CLU_100552_1_1_0"/>
<comment type="similarity">
    <text evidence="4 5">Belongs to the RNA methyltransferase RlmH family.</text>
</comment>
<gene>
    <name evidence="5" type="primary">rlmH</name>
    <name evidence="6" type="ordered locus">Deima_0454</name>
</gene>
<dbReference type="InterPro" id="IPR003742">
    <property type="entry name" value="RlmH-like"/>
</dbReference>
<dbReference type="SUPFAM" id="SSF75217">
    <property type="entry name" value="alpha/beta knot"/>
    <property type="match status" value="1"/>
</dbReference>
<dbReference type="STRING" id="709986.Deima_0454"/>
<dbReference type="PANTHER" id="PTHR33603:SF1">
    <property type="entry name" value="RIBOSOMAL RNA LARGE SUBUNIT METHYLTRANSFERASE H"/>
    <property type="match status" value="1"/>
</dbReference>
<dbReference type="KEGG" id="dmr:Deima_0454"/>
<comment type="subunit">
    <text evidence="5">Homodimer.</text>
</comment>
<reference evidence="7" key="2">
    <citation type="submission" date="2011-01" db="EMBL/GenBank/DDBJ databases">
        <title>The complete genome of Deinococcus maricopensis DSM 21211.</title>
        <authorList>
            <consortium name="US DOE Joint Genome Institute (JGI-PGF)"/>
            <person name="Lucas S."/>
            <person name="Copeland A."/>
            <person name="Lapidus A."/>
            <person name="Goodwin L."/>
            <person name="Pitluck S."/>
            <person name="Kyrpides N."/>
            <person name="Mavromatis K."/>
            <person name="Pagani I."/>
            <person name="Ivanova N."/>
            <person name="Ovchinnikova G."/>
            <person name="Zeytun A."/>
            <person name="Detter J.C."/>
            <person name="Han C."/>
            <person name="Land M."/>
            <person name="Hauser L."/>
            <person name="Markowitz V."/>
            <person name="Cheng J.-F."/>
            <person name="Hugenholtz P."/>
            <person name="Woyke T."/>
            <person name="Wu D."/>
            <person name="Pukall R."/>
            <person name="Gehrich-Schroeter G."/>
            <person name="Brambilla E."/>
            <person name="Klenk H.-P."/>
            <person name="Eisen J.A."/>
        </authorList>
    </citation>
    <scope>NUCLEOTIDE SEQUENCE [LARGE SCALE GENOMIC DNA]</scope>
    <source>
        <strain evidence="7">DSM 21211 / LMG 22137 / NRRL B-23946 / LB-34</strain>
    </source>
</reference>
<dbReference type="GO" id="GO:0005737">
    <property type="term" value="C:cytoplasm"/>
    <property type="evidence" value="ECO:0007669"/>
    <property type="project" value="UniProtKB-SubCell"/>
</dbReference>
<evidence type="ECO:0000256" key="3">
    <source>
        <dbReference type="ARBA" id="ARBA00022691"/>
    </source>
</evidence>
<dbReference type="OrthoDB" id="9806643at2"/>
<proteinExistence type="inferred from homology"/>
<feature type="binding site" evidence="5">
    <location>
        <position position="94"/>
    </location>
    <ligand>
        <name>S-adenosyl-L-methionine</name>
        <dbReference type="ChEBI" id="CHEBI:59789"/>
    </ligand>
</feature>
<comment type="catalytic activity">
    <reaction evidence="5">
        <text>pseudouridine(1915) in 23S rRNA + S-adenosyl-L-methionine = N(3)-methylpseudouridine(1915) in 23S rRNA + S-adenosyl-L-homocysteine + H(+)</text>
        <dbReference type="Rhea" id="RHEA:42752"/>
        <dbReference type="Rhea" id="RHEA-COMP:10221"/>
        <dbReference type="Rhea" id="RHEA-COMP:10222"/>
        <dbReference type="ChEBI" id="CHEBI:15378"/>
        <dbReference type="ChEBI" id="CHEBI:57856"/>
        <dbReference type="ChEBI" id="CHEBI:59789"/>
        <dbReference type="ChEBI" id="CHEBI:65314"/>
        <dbReference type="ChEBI" id="CHEBI:74486"/>
        <dbReference type="EC" id="2.1.1.177"/>
    </reaction>
</comment>
<evidence type="ECO:0000256" key="4">
    <source>
        <dbReference type="ARBA" id="ARBA00038303"/>
    </source>
</evidence>
<reference evidence="6 7" key="1">
    <citation type="journal article" date="2011" name="Stand. Genomic Sci.">
        <title>Complete genome sequence of Deinococcus maricopensis type strain (LB-34).</title>
        <authorList>
            <person name="Pukall R."/>
            <person name="Zeytun A."/>
            <person name="Lucas S."/>
            <person name="Lapidus A."/>
            <person name="Hammon N."/>
            <person name="Deshpande S."/>
            <person name="Nolan M."/>
            <person name="Cheng J.F."/>
            <person name="Pitluck S."/>
            <person name="Liolios K."/>
            <person name="Pagani I."/>
            <person name="Mikhailova N."/>
            <person name="Ivanova N."/>
            <person name="Mavromatis K."/>
            <person name="Pati A."/>
            <person name="Tapia R."/>
            <person name="Han C."/>
            <person name="Goodwin L."/>
            <person name="Chen A."/>
            <person name="Palaniappan K."/>
            <person name="Land M."/>
            <person name="Hauser L."/>
            <person name="Chang Y.J."/>
            <person name="Jeffries C.D."/>
            <person name="Brambilla E.M."/>
            <person name="Rohde M."/>
            <person name="Goker M."/>
            <person name="Detter J.C."/>
            <person name="Woyke T."/>
            <person name="Bristow J."/>
            <person name="Eisen J.A."/>
            <person name="Markowitz V."/>
            <person name="Hugenholtz P."/>
            <person name="Kyrpides N.C."/>
            <person name="Klenk H.P."/>
        </authorList>
    </citation>
    <scope>NUCLEOTIDE SEQUENCE [LARGE SCALE GENOMIC DNA]</scope>
    <source>
        <strain evidence="7">DSM 21211 / LMG 22137 / NRRL B-23946 / LB-34</strain>
    </source>
</reference>
<dbReference type="RefSeq" id="WP_013555619.1">
    <property type="nucleotide sequence ID" value="NC_014958.1"/>
</dbReference>
<organism evidence="6 7">
    <name type="scientific">Deinococcus maricopensis (strain DSM 21211 / LMG 22137 / NRRL B-23946 / LB-34)</name>
    <dbReference type="NCBI Taxonomy" id="709986"/>
    <lineage>
        <taxon>Bacteria</taxon>
        <taxon>Thermotogati</taxon>
        <taxon>Deinococcota</taxon>
        <taxon>Deinococci</taxon>
        <taxon>Deinococcales</taxon>
        <taxon>Deinococcaceae</taxon>
        <taxon>Deinococcus</taxon>
    </lineage>
</organism>
<evidence type="ECO:0000313" key="6">
    <source>
        <dbReference type="EMBL" id="ADV66114.1"/>
    </source>
</evidence>
<dbReference type="PIRSF" id="PIRSF004505">
    <property type="entry name" value="MT_bac"/>
    <property type="match status" value="1"/>
</dbReference>
<comment type="function">
    <text evidence="5">Specifically methylates the pseudouridine at position 1915 (m3Psi1915) in 23S rRNA.</text>
</comment>
<sequence length="145" mass="15876">MRLHLITVGEPKLPYARAGWDEYAGRLSRYHKVRVTRVPNTTPEREGQAIVRAVGNATLIAVDPRGAQRTSEALSAFIDELGVRGHGELAFCIGGPDGLTDEVRAHAHTLLGLSKLTFPHDLAMVVLLEALYRAATISKGEPYHR</sequence>
<evidence type="ECO:0000313" key="7">
    <source>
        <dbReference type="Proteomes" id="UP000008635"/>
    </source>
</evidence>
<evidence type="ECO:0000256" key="2">
    <source>
        <dbReference type="ARBA" id="ARBA00022679"/>
    </source>
</evidence>
<keyword evidence="5" id="KW-0963">Cytoplasm</keyword>
<dbReference type="eggNOG" id="COG1576">
    <property type="taxonomic scope" value="Bacteria"/>
</dbReference>
<feature type="binding site" evidence="5">
    <location>
        <begin position="113"/>
        <end position="118"/>
    </location>
    <ligand>
        <name>S-adenosyl-L-methionine</name>
        <dbReference type="ChEBI" id="CHEBI:59789"/>
    </ligand>
</feature>
<keyword evidence="7" id="KW-1185">Reference proteome</keyword>
<dbReference type="PANTHER" id="PTHR33603">
    <property type="entry name" value="METHYLTRANSFERASE"/>
    <property type="match status" value="1"/>
</dbReference>
<keyword evidence="5" id="KW-0698">rRNA processing</keyword>
<dbReference type="CDD" id="cd18081">
    <property type="entry name" value="RlmH-like"/>
    <property type="match status" value="1"/>
</dbReference>
<dbReference type="AlphaFoldDB" id="E8U4X5"/>
<dbReference type="Gene3D" id="3.40.1280.10">
    <property type="match status" value="1"/>
</dbReference>
<name>E8U4X5_DEIML</name>
<evidence type="ECO:0000256" key="1">
    <source>
        <dbReference type="ARBA" id="ARBA00022603"/>
    </source>
</evidence>
<keyword evidence="1 5" id="KW-0489">Methyltransferase</keyword>
<dbReference type="EMBL" id="CP002454">
    <property type="protein sequence ID" value="ADV66114.1"/>
    <property type="molecule type" value="Genomic_DNA"/>
</dbReference>
<evidence type="ECO:0000256" key="5">
    <source>
        <dbReference type="HAMAP-Rule" id="MF_00658"/>
    </source>
</evidence>
<protein>
    <recommendedName>
        <fullName evidence="5">Ribosomal RNA large subunit methyltransferase H</fullName>
        <ecNumber evidence="5">2.1.1.177</ecNumber>
    </recommendedName>
    <alternativeName>
        <fullName evidence="5">23S rRNA (pseudouridine1915-N3)-methyltransferase</fullName>
    </alternativeName>
    <alternativeName>
        <fullName evidence="5">23S rRNA m3Psi1915 methyltransferase</fullName>
    </alternativeName>
    <alternativeName>
        <fullName evidence="5">rRNA (pseudouridine-N3-)-methyltransferase RlmH</fullName>
    </alternativeName>
</protein>
<dbReference type="GO" id="GO:0070038">
    <property type="term" value="F:rRNA (pseudouridine-N3-)-methyltransferase activity"/>
    <property type="evidence" value="ECO:0007669"/>
    <property type="project" value="UniProtKB-UniRule"/>
</dbReference>
<keyword evidence="3 5" id="KW-0949">S-adenosyl-L-methionine</keyword>
<dbReference type="HAMAP" id="MF_00658">
    <property type="entry name" value="23SrRNA_methyltr_H"/>
    <property type="match status" value="1"/>
</dbReference>
<dbReference type="InterPro" id="IPR029028">
    <property type="entry name" value="Alpha/beta_knot_MTases"/>
</dbReference>
<dbReference type="InterPro" id="IPR029026">
    <property type="entry name" value="tRNA_m1G_MTases_N"/>
</dbReference>
<dbReference type="Pfam" id="PF02590">
    <property type="entry name" value="SPOUT_MTase"/>
    <property type="match status" value="1"/>
</dbReference>